<comment type="caution">
    <text evidence="1">The sequence shown here is derived from an EMBL/GenBank/DDBJ whole genome shotgun (WGS) entry which is preliminary data.</text>
</comment>
<evidence type="ECO:0000313" key="2">
    <source>
        <dbReference type="Proteomes" id="UP000831701"/>
    </source>
</evidence>
<name>A0ACB8W559_9TELE</name>
<dbReference type="Proteomes" id="UP000831701">
    <property type="component" value="Chromosome 14"/>
</dbReference>
<gene>
    <name evidence="1" type="ORF">L3Q82_011605</name>
</gene>
<keyword evidence="2" id="KW-1185">Reference proteome</keyword>
<reference evidence="1" key="1">
    <citation type="submission" date="2022-04" db="EMBL/GenBank/DDBJ databases">
        <title>Jade perch genome.</title>
        <authorList>
            <person name="Chao B."/>
        </authorList>
    </citation>
    <scope>NUCLEOTIDE SEQUENCE</scope>
    <source>
        <strain evidence="1">CB-2022</strain>
    </source>
</reference>
<organism evidence="1 2">
    <name type="scientific">Scortum barcoo</name>
    <name type="common">barcoo grunter</name>
    <dbReference type="NCBI Taxonomy" id="214431"/>
    <lineage>
        <taxon>Eukaryota</taxon>
        <taxon>Metazoa</taxon>
        <taxon>Chordata</taxon>
        <taxon>Craniata</taxon>
        <taxon>Vertebrata</taxon>
        <taxon>Euteleostomi</taxon>
        <taxon>Actinopterygii</taxon>
        <taxon>Neopterygii</taxon>
        <taxon>Teleostei</taxon>
        <taxon>Neoteleostei</taxon>
        <taxon>Acanthomorphata</taxon>
        <taxon>Eupercaria</taxon>
        <taxon>Centrarchiformes</taxon>
        <taxon>Terapontoidei</taxon>
        <taxon>Terapontidae</taxon>
        <taxon>Scortum</taxon>
    </lineage>
</organism>
<evidence type="ECO:0000313" key="1">
    <source>
        <dbReference type="EMBL" id="KAI3362929.1"/>
    </source>
</evidence>
<protein>
    <submittedName>
        <fullName evidence="1">Uncharacterized protein</fullName>
    </submittedName>
</protein>
<dbReference type="EMBL" id="CM041544">
    <property type="protein sequence ID" value="KAI3362929.1"/>
    <property type="molecule type" value="Genomic_DNA"/>
</dbReference>
<accession>A0ACB8W559</accession>
<proteinExistence type="predicted"/>
<sequence>MSHREEARGRPRTRWRDYVSRLAWERLRVPPEELEEVSGVLSYIPSPLLCSAAPAPPLLPYYPQTQSSSPCSPGDAPRRRTSVGHHSRCSEERSGSGNTH</sequence>